<dbReference type="Gene3D" id="3.40.630.30">
    <property type="match status" value="2"/>
</dbReference>
<keyword evidence="1 4" id="KW-0808">Transferase</keyword>
<dbReference type="SUPFAM" id="SSF55729">
    <property type="entry name" value="Acyl-CoA N-acyltransferases (Nat)"/>
    <property type="match status" value="2"/>
</dbReference>
<dbReference type="Pfam" id="PF13508">
    <property type="entry name" value="Acetyltransf_7"/>
    <property type="match status" value="1"/>
</dbReference>
<dbReference type="InterPro" id="IPR050832">
    <property type="entry name" value="Bact_Acetyltransf"/>
</dbReference>
<dbReference type="EC" id="2.3.1.-" evidence="4"/>
<evidence type="ECO:0000256" key="1">
    <source>
        <dbReference type="ARBA" id="ARBA00022679"/>
    </source>
</evidence>
<dbReference type="PANTHER" id="PTHR43877">
    <property type="entry name" value="AMINOALKYLPHOSPHONATE N-ACETYLTRANSFERASE-RELATED-RELATED"/>
    <property type="match status" value="1"/>
</dbReference>
<dbReference type="InterPro" id="IPR000182">
    <property type="entry name" value="GNAT_dom"/>
</dbReference>
<accession>A0ABW3L9T4</accession>
<dbReference type="GO" id="GO:0016746">
    <property type="term" value="F:acyltransferase activity"/>
    <property type="evidence" value="ECO:0007669"/>
    <property type="project" value="UniProtKB-KW"/>
</dbReference>
<organism evidence="4 5">
    <name type="scientific">Metaplanococcus flavidus</name>
    <dbReference type="NCBI Taxonomy" id="569883"/>
    <lineage>
        <taxon>Bacteria</taxon>
        <taxon>Bacillati</taxon>
        <taxon>Bacillota</taxon>
        <taxon>Bacilli</taxon>
        <taxon>Bacillales</taxon>
        <taxon>Caryophanaceae</taxon>
        <taxon>Metaplanococcus</taxon>
    </lineage>
</organism>
<dbReference type="EMBL" id="JBHTKI010000003">
    <property type="protein sequence ID" value="MFD1030136.1"/>
    <property type="molecule type" value="Genomic_DNA"/>
</dbReference>
<proteinExistence type="predicted"/>
<dbReference type="PROSITE" id="PS51186">
    <property type="entry name" value="GNAT"/>
    <property type="match status" value="2"/>
</dbReference>
<name>A0ABW3L9T4_9BACL</name>
<gene>
    <name evidence="4" type="ORF">ACFQ1X_01610</name>
</gene>
<evidence type="ECO:0000259" key="3">
    <source>
        <dbReference type="PROSITE" id="PS51186"/>
    </source>
</evidence>
<evidence type="ECO:0000313" key="5">
    <source>
        <dbReference type="Proteomes" id="UP001597109"/>
    </source>
</evidence>
<protein>
    <submittedName>
        <fullName evidence="4">GNAT family N-acetyltransferase</fullName>
        <ecNumber evidence="4">2.3.1.-</ecNumber>
    </submittedName>
</protein>
<dbReference type="InterPro" id="IPR016181">
    <property type="entry name" value="Acyl_CoA_acyltransferase"/>
</dbReference>
<evidence type="ECO:0000256" key="2">
    <source>
        <dbReference type="ARBA" id="ARBA00023315"/>
    </source>
</evidence>
<dbReference type="CDD" id="cd04301">
    <property type="entry name" value="NAT_SF"/>
    <property type="match status" value="2"/>
</dbReference>
<keyword evidence="2 4" id="KW-0012">Acyltransferase</keyword>
<evidence type="ECO:0000313" key="4">
    <source>
        <dbReference type="EMBL" id="MFD1030136.1"/>
    </source>
</evidence>
<feature type="domain" description="N-acetyltransferase" evidence="3">
    <location>
        <begin position="1"/>
        <end position="174"/>
    </location>
</feature>
<reference evidence="5" key="1">
    <citation type="journal article" date="2019" name="Int. J. Syst. Evol. Microbiol.">
        <title>The Global Catalogue of Microorganisms (GCM) 10K type strain sequencing project: providing services to taxonomists for standard genome sequencing and annotation.</title>
        <authorList>
            <consortium name="The Broad Institute Genomics Platform"/>
            <consortium name="The Broad Institute Genome Sequencing Center for Infectious Disease"/>
            <person name="Wu L."/>
            <person name="Ma J."/>
        </authorList>
    </citation>
    <scope>NUCLEOTIDE SEQUENCE [LARGE SCALE GENOMIC DNA]</scope>
    <source>
        <strain evidence="5">CCUG 56756</strain>
    </source>
</reference>
<sequence length="315" mass="35918">MYRSFRNGDENAIIDLWNKTMQRDPITKQRFFKQVLLDANFDPEGLIVAEQDGELIGAIYALTRKLPMAGIELERDTAWITFFMVDPENGRQGIVHGLMEQAEQYAKQQGAVQILFSSYAPNYFLPGIDETAYPAAYTFLLKEGYRRQSSPVAMHRDLLDYSYTPAVSELKKQREAEGYSFGPASHGDFPELIRFANEHFNPDWGRAIREGILQGLDPEQVLAAKNGDRIVGFAMFGGYEGIRERFGPFGVDEHEKGKGLGKILLHDTLHAMKQRTIQGAWFLWTSETSSAGHLYLKHGFKTYRQFHVMVKELVH</sequence>
<dbReference type="Proteomes" id="UP001597109">
    <property type="component" value="Unassembled WGS sequence"/>
</dbReference>
<comment type="caution">
    <text evidence="4">The sequence shown here is derived from an EMBL/GenBank/DDBJ whole genome shotgun (WGS) entry which is preliminary data.</text>
</comment>
<keyword evidence="5" id="KW-1185">Reference proteome</keyword>
<dbReference type="RefSeq" id="WP_379081077.1">
    <property type="nucleotide sequence ID" value="NZ_JBHTKI010000003.1"/>
</dbReference>
<feature type="domain" description="N-acetyltransferase" evidence="3">
    <location>
        <begin position="179"/>
        <end position="314"/>
    </location>
</feature>
<dbReference type="PANTHER" id="PTHR43877:SF2">
    <property type="entry name" value="AMINOALKYLPHOSPHONATE N-ACETYLTRANSFERASE-RELATED"/>
    <property type="match status" value="1"/>
</dbReference>
<dbReference type="Pfam" id="PF13527">
    <property type="entry name" value="Acetyltransf_9"/>
    <property type="match status" value="1"/>
</dbReference>